<sequence>MSVVSALKWIKSSYSEASGNNCVEVAWTQTGVALRDSKRPADVIFVGRASLGALIDGVRSGSLGIGR</sequence>
<evidence type="ECO:0000259" key="1">
    <source>
        <dbReference type="Pfam" id="PF04149"/>
    </source>
</evidence>
<dbReference type="AlphaFoldDB" id="A0AB39LR07"/>
<name>A0AB39LR07_9ACTN</name>
<proteinExistence type="predicted"/>
<protein>
    <submittedName>
        <fullName evidence="2">DUF397 domain-containing protein</fullName>
    </submittedName>
</protein>
<organism evidence="2">
    <name type="scientific">Streptomyces sp. R02</name>
    <dbReference type="NCBI Taxonomy" id="3238623"/>
    <lineage>
        <taxon>Bacteria</taxon>
        <taxon>Bacillati</taxon>
        <taxon>Actinomycetota</taxon>
        <taxon>Actinomycetes</taxon>
        <taxon>Kitasatosporales</taxon>
        <taxon>Streptomycetaceae</taxon>
        <taxon>Streptomyces</taxon>
    </lineage>
</organism>
<dbReference type="RefSeq" id="WP_369158726.1">
    <property type="nucleotide sequence ID" value="NZ_CP163429.1"/>
</dbReference>
<dbReference type="InterPro" id="IPR007278">
    <property type="entry name" value="DUF397"/>
</dbReference>
<dbReference type="Pfam" id="PF04149">
    <property type="entry name" value="DUF397"/>
    <property type="match status" value="1"/>
</dbReference>
<accession>A0AB39LR07</accession>
<evidence type="ECO:0000313" key="2">
    <source>
        <dbReference type="EMBL" id="XDP96379.1"/>
    </source>
</evidence>
<reference evidence="2" key="1">
    <citation type="submission" date="2024-07" db="EMBL/GenBank/DDBJ databases">
        <authorList>
            <person name="Yu S.T."/>
        </authorList>
    </citation>
    <scope>NUCLEOTIDE SEQUENCE</scope>
    <source>
        <strain evidence="2">R02</strain>
    </source>
</reference>
<feature type="domain" description="DUF397" evidence="1">
    <location>
        <begin position="7"/>
        <end position="59"/>
    </location>
</feature>
<gene>
    <name evidence="2" type="ORF">AB5J57_23900</name>
</gene>
<dbReference type="EMBL" id="CP163429">
    <property type="protein sequence ID" value="XDP96379.1"/>
    <property type="molecule type" value="Genomic_DNA"/>
</dbReference>